<reference evidence="4 5" key="1">
    <citation type="submission" date="2023-04" db="EMBL/GenBank/DDBJ databases">
        <title>Spirochaete genome identified in red abalone sample constitutes a novel genus.</title>
        <authorList>
            <person name="Sharma S.P."/>
            <person name="Purcell C.M."/>
            <person name="Hyde J.R."/>
            <person name="Severin A.J."/>
        </authorList>
    </citation>
    <scope>NUCLEOTIDE SEQUENCE [LARGE SCALE GENOMIC DNA]</scope>
    <source>
        <strain evidence="4 5">SP-2023</strain>
    </source>
</reference>
<accession>A0ABY8MF12</accession>
<dbReference type="InterPro" id="IPR004647">
    <property type="entry name" value="Fe-S_hydro-lyase_TtdB-typ_cat"/>
</dbReference>
<dbReference type="Gene3D" id="3.20.130.10">
    <property type="entry name" value="Fe-S hydro-lyase, tartrate dehydratase beta-type, catalytic domain"/>
    <property type="match status" value="1"/>
</dbReference>
<evidence type="ECO:0000256" key="2">
    <source>
        <dbReference type="ARBA" id="ARBA00023239"/>
    </source>
</evidence>
<name>A0ABY8MF12_9SPIO</name>
<dbReference type="Proteomes" id="UP001228690">
    <property type="component" value="Chromosome"/>
</dbReference>
<dbReference type="Pfam" id="PF05683">
    <property type="entry name" value="Fumerase_C"/>
    <property type="match status" value="1"/>
</dbReference>
<dbReference type="PANTHER" id="PTHR43351">
    <property type="entry name" value="L(+)-TARTRATE DEHYDRATASE SUBUNIT BETA"/>
    <property type="match status" value="1"/>
</dbReference>
<keyword evidence="2" id="KW-0456">Lyase</keyword>
<evidence type="ECO:0000256" key="1">
    <source>
        <dbReference type="ARBA" id="ARBA00008876"/>
    </source>
</evidence>
<feature type="domain" description="Fe-S hydro-lyase tartrate dehydratase beta-type catalytic" evidence="3">
    <location>
        <begin position="17"/>
        <end position="200"/>
    </location>
</feature>
<evidence type="ECO:0000259" key="3">
    <source>
        <dbReference type="Pfam" id="PF05683"/>
    </source>
</evidence>
<keyword evidence="5" id="KW-1185">Reference proteome</keyword>
<dbReference type="SUPFAM" id="SSF117457">
    <property type="entry name" value="FumA C-terminal domain-like"/>
    <property type="match status" value="1"/>
</dbReference>
<dbReference type="EMBL" id="CP123443">
    <property type="protein sequence ID" value="WGK68441.1"/>
    <property type="molecule type" value="Genomic_DNA"/>
</dbReference>
<dbReference type="RefSeq" id="WP_326926623.1">
    <property type="nucleotide sequence ID" value="NZ_CP123443.1"/>
</dbReference>
<sequence>MSSLSRLLHQTETAALQKPVSSSVHRETSSKLTVPNRLTVRLQAPVIQDIGGLAPGFVVLLSGTIYTARDAAHKKMIETLEQGEALPFDPQDQIIYYTGPTPTREGQTIGSAGPTSSYRMDPYTPALLELGLKGCIGKGERSPECMAAFAQFGAKYFLAIGGTGALISKCIRSSRVIAYEEMGTEAIRELQVEDMRLIVA</sequence>
<evidence type="ECO:0000313" key="4">
    <source>
        <dbReference type="EMBL" id="WGK68441.1"/>
    </source>
</evidence>
<protein>
    <submittedName>
        <fullName evidence="4">Fumarate hydratase C-terminal domain-containing protein</fullName>
    </submittedName>
</protein>
<proteinExistence type="inferred from homology"/>
<comment type="similarity">
    <text evidence="1">Belongs to the class-I fumarase family.</text>
</comment>
<dbReference type="PANTHER" id="PTHR43351:SF2">
    <property type="entry name" value="L(+)-TARTRATE DEHYDRATASE SUBUNIT BETA-RELATED"/>
    <property type="match status" value="1"/>
</dbReference>
<organism evidence="4 5">
    <name type="scientific">Candidatus Haliotispira prima</name>
    <dbReference type="NCBI Taxonomy" id="3034016"/>
    <lineage>
        <taxon>Bacteria</taxon>
        <taxon>Pseudomonadati</taxon>
        <taxon>Spirochaetota</taxon>
        <taxon>Spirochaetia</taxon>
        <taxon>Spirochaetales</taxon>
        <taxon>Spirochaetaceae</taxon>
        <taxon>Candidatus Haliotispira</taxon>
    </lineage>
</organism>
<gene>
    <name evidence="4" type="ORF">P0082_08105</name>
</gene>
<dbReference type="InterPro" id="IPR036660">
    <property type="entry name" value="Fe-S_hydroAse_TtdB_cat_sf"/>
</dbReference>
<evidence type="ECO:0000313" key="5">
    <source>
        <dbReference type="Proteomes" id="UP001228690"/>
    </source>
</evidence>